<feature type="binding site" evidence="12">
    <location>
        <position position="116"/>
    </location>
    <ligand>
        <name>Mg(2+)</name>
        <dbReference type="ChEBI" id="CHEBI:18420"/>
        <label>2</label>
    </ligand>
</feature>
<feature type="binding site" evidence="12">
    <location>
        <position position="274"/>
    </location>
    <ligand>
        <name>substrate</name>
    </ligand>
</feature>
<keyword evidence="4 12" id="KW-0963">Cytoplasm</keyword>
<keyword evidence="8 12" id="KW-0119">Carbohydrate metabolism</keyword>
<dbReference type="OrthoDB" id="9806756at2"/>
<dbReference type="GO" id="GO:0042132">
    <property type="term" value="F:fructose 1,6-bisphosphate 1-phosphatase activity"/>
    <property type="evidence" value="ECO:0007669"/>
    <property type="project" value="UniProtKB-UniRule"/>
</dbReference>
<evidence type="ECO:0000256" key="10">
    <source>
        <dbReference type="ARBA" id="ARBA00072069"/>
    </source>
</evidence>
<evidence type="ECO:0000256" key="3">
    <source>
        <dbReference type="ARBA" id="ARBA00013093"/>
    </source>
</evidence>
<dbReference type="GO" id="GO:0006000">
    <property type="term" value="P:fructose metabolic process"/>
    <property type="evidence" value="ECO:0007669"/>
    <property type="project" value="TreeGrafter"/>
</dbReference>
<dbReference type="GO" id="GO:0005986">
    <property type="term" value="P:sucrose biosynthetic process"/>
    <property type="evidence" value="ECO:0007669"/>
    <property type="project" value="TreeGrafter"/>
</dbReference>
<dbReference type="PANTHER" id="PTHR11556">
    <property type="entry name" value="FRUCTOSE-1,6-BISPHOSPHATASE-RELATED"/>
    <property type="match status" value="1"/>
</dbReference>
<feature type="binding site" evidence="12">
    <location>
        <position position="280"/>
    </location>
    <ligand>
        <name>Mg(2+)</name>
        <dbReference type="ChEBI" id="CHEBI:18420"/>
        <label>2</label>
    </ligand>
</feature>
<dbReference type="Proteomes" id="UP000305848">
    <property type="component" value="Unassembled WGS sequence"/>
</dbReference>
<dbReference type="PANTHER" id="PTHR11556:SF35">
    <property type="entry name" value="SEDOHEPTULOSE-1,7-BISPHOSPHATASE, CHLOROPLASTIC"/>
    <property type="match status" value="1"/>
</dbReference>
<keyword evidence="17" id="KW-1185">Reference proteome</keyword>
<comment type="caution">
    <text evidence="12">Lacks conserved residue(s) required for the propagation of feature annotation.</text>
</comment>
<feature type="binding site" evidence="12">
    <location>
        <position position="244"/>
    </location>
    <ligand>
        <name>substrate</name>
    </ligand>
</feature>
<evidence type="ECO:0000313" key="16">
    <source>
        <dbReference type="EMBL" id="TKK64844.1"/>
    </source>
</evidence>
<comment type="pathway">
    <text evidence="9">Carbohydrate biosynthesis.</text>
</comment>
<comment type="caution">
    <text evidence="16">The sequence shown here is derived from an EMBL/GenBank/DDBJ whole genome shotgun (WGS) entry which is preliminary data.</text>
</comment>
<keyword evidence="7 12" id="KW-0460">Magnesium</keyword>
<dbReference type="GO" id="GO:0005829">
    <property type="term" value="C:cytosol"/>
    <property type="evidence" value="ECO:0007669"/>
    <property type="project" value="TreeGrafter"/>
</dbReference>
<dbReference type="GO" id="GO:0000287">
    <property type="term" value="F:magnesium ion binding"/>
    <property type="evidence" value="ECO:0007669"/>
    <property type="project" value="UniProtKB-UniRule"/>
</dbReference>
<comment type="catalytic activity">
    <reaction evidence="1 12">
        <text>beta-D-fructose 1,6-bisphosphate + H2O = beta-D-fructose 6-phosphate + phosphate</text>
        <dbReference type="Rhea" id="RHEA:11064"/>
        <dbReference type="ChEBI" id="CHEBI:15377"/>
        <dbReference type="ChEBI" id="CHEBI:32966"/>
        <dbReference type="ChEBI" id="CHEBI:43474"/>
        <dbReference type="ChEBI" id="CHEBI:57634"/>
        <dbReference type="EC" id="3.1.3.11"/>
    </reaction>
</comment>
<keyword evidence="6 12" id="KW-0378">Hydrolase</keyword>
<dbReference type="GO" id="GO:0030388">
    <property type="term" value="P:fructose 1,6-bisphosphate metabolic process"/>
    <property type="evidence" value="ECO:0007669"/>
    <property type="project" value="TreeGrafter"/>
</dbReference>
<comment type="similarity">
    <text evidence="2 12 13">Belongs to the FBPase class 1 family.</text>
</comment>
<evidence type="ECO:0000256" key="11">
    <source>
        <dbReference type="ARBA" id="ARBA00081210"/>
    </source>
</evidence>
<proteinExistence type="inferred from homology"/>
<evidence type="ECO:0000313" key="17">
    <source>
        <dbReference type="Proteomes" id="UP000305848"/>
    </source>
</evidence>
<dbReference type="Pfam" id="PF00316">
    <property type="entry name" value="FBPase"/>
    <property type="match status" value="1"/>
</dbReference>
<dbReference type="EMBL" id="SZQL01000027">
    <property type="protein sequence ID" value="TKK64844.1"/>
    <property type="molecule type" value="Genomic_DNA"/>
</dbReference>
<dbReference type="InterPro" id="IPR028343">
    <property type="entry name" value="FBPtase"/>
</dbReference>
<dbReference type="AlphaFoldDB" id="A0A4U3KTL5"/>
<feature type="binding site" evidence="12">
    <location>
        <position position="119"/>
    </location>
    <ligand>
        <name>Mg(2+)</name>
        <dbReference type="ChEBI" id="CHEBI:18420"/>
        <label>2</label>
    </ligand>
</feature>
<dbReference type="SUPFAM" id="SSF56655">
    <property type="entry name" value="Carbohydrate phosphatase"/>
    <property type="match status" value="1"/>
</dbReference>
<dbReference type="InterPro" id="IPR044015">
    <property type="entry name" value="FBPase_C_dom"/>
</dbReference>
<dbReference type="FunFam" id="3.40.190.80:FF:000001">
    <property type="entry name" value="Fructose-1,6-bisphosphatase class 1"/>
    <property type="match status" value="1"/>
</dbReference>
<comment type="subcellular location">
    <subcellularLocation>
        <location evidence="12">Cytoplasm</location>
    </subcellularLocation>
</comment>
<dbReference type="CDD" id="cd00354">
    <property type="entry name" value="FBPase"/>
    <property type="match status" value="1"/>
</dbReference>
<feature type="binding site" evidence="12">
    <location>
        <position position="93"/>
    </location>
    <ligand>
        <name>Mg(2+)</name>
        <dbReference type="ChEBI" id="CHEBI:18420"/>
        <label>1</label>
    </ligand>
</feature>
<evidence type="ECO:0000256" key="1">
    <source>
        <dbReference type="ARBA" id="ARBA00001273"/>
    </source>
</evidence>
<comment type="cofactor">
    <cofactor evidence="12">
        <name>Mg(2+)</name>
        <dbReference type="ChEBI" id="CHEBI:18420"/>
    </cofactor>
    <text evidence="12">Binds 2 magnesium ions per subunit.</text>
</comment>
<keyword evidence="5 12" id="KW-0479">Metal-binding</keyword>
<dbReference type="NCBIfam" id="NF006778">
    <property type="entry name" value="PRK09293.1-1"/>
    <property type="match status" value="1"/>
</dbReference>
<evidence type="ECO:0000259" key="14">
    <source>
        <dbReference type="Pfam" id="PF00316"/>
    </source>
</evidence>
<accession>A0A4U3KTL5</accession>
<dbReference type="InterPro" id="IPR033391">
    <property type="entry name" value="FBPase_N"/>
</dbReference>
<dbReference type="Gene3D" id="3.40.190.80">
    <property type="match status" value="1"/>
</dbReference>
<evidence type="ECO:0000256" key="9">
    <source>
        <dbReference type="ARBA" id="ARBA00024331"/>
    </source>
</evidence>
<feature type="binding site" evidence="12">
    <location>
        <position position="116"/>
    </location>
    <ligand>
        <name>Mg(2+)</name>
        <dbReference type="ChEBI" id="CHEBI:18420"/>
        <label>1</label>
    </ligand>
</feature>
<feature type="binding site" evidence="12">
    <location>
        <position position="212"/>
    </location>
    <ligand>
        <name>substrate</name>
    </ligand>
</feature>
<evidence type="ECO:0000256" key="2">
    <source>
        <dbReference type="ARBA" id="ARBA00010941"/>
    </source>
</evidence>
<feature type="domain" description="Fructose-1-6-bisphosphatase class I N-terminal" evidence="14">
    <location>
        <begin position="7"/>
        <end position="198"/>
    </location>
</feature>
<feature type="domain" description="Fructose-1-6-bisphosphatase class 1 C-terminal" evidence="15">
    <location>
        <begin position="203"/>
        <end position="328"/>
    </location>
</feature>
<dbReference type="FunFam" id="3.30.540.10:FF:000002">
    <property type="entry name" value="Fructose-1,6-bisphosphatase class 1"/>
    <property type="match status" value="1"/>
</dbReference>
<dbReference type="PRINTS" id="PR00115">
    <property type="entry name" value="F16BPHPHTASE"/>
</dbReference>
<sequence>MYKKVLTLDEFTIQQLRLFPHATGELSALLRDIGLAAKRIYAEVSRAGIADILGATGDTNIQGEEVQQLDLFANNQLIAVLRHGMSCAGIASEEMEDMVAFDDAVNNNSKYVVMFDPLDGSSNIDINIPTGTIFGIYRRISSPGAPCILTDFLQPGYRQVAAGYVIYGPSAMLVYATRRGVNGFTLDPAIGEFCLSHPNMVCPENGSTYSINQGYFFQYTSAVQQYLAFCQQGAKKSVGYSQRYVGSMVADVHRTLLKGGIFLYPATAAKPKGKLRLMYECNPLAFILTVAGGKATNGAASILHLLPASLHEVTPVYMGSANMVSALQGFFSASGEICRQEVLIS</sequence>
<dbReference type="InterPro" id="IPR000146">
    <property type="entry name" value="FBPase_class-1"/>
</dbReference>
<evidence type="ECO:0000256" key="13">
    <source>
        <dbReference type="RuleBase" id="RU000508"/>
    </source>
</evidence>
<protein>
    <recommendedName>
        <fullName evidence="10 12">Fructose-1,6-bisphosphatase class 1</fullName>
        <shortName evidence="12">FBPase class 1</shortName>
        <ecNumber evidence="3 12">3.1.3.11</ecNumber>
    </recommendedName>
    <alternativeName>
        <fullName evidence="11 12">D-fructose-1,6-bisphosphate 1-phosphohydrolase class 1</fullName>
    </alternativeName>
</protein>
<comment type="subunit">
    <text evidence="12">Homotetramer.</text>
</comment>
<evidence type="ECO:0000256" key="8">
    <source>
        <dbReference type="ARBA" id="ARBA00023277"/>
    </source>
</evidence>
<dbReference type="RefSeq" id="WP_137263893.1">
    <property type="nucleotide sequence ID" value="NZ_SZQL01000027.1"/>
</dbReference>
<dbReference type="PIRSF" id="PIRSF500210">
    <property type="entry name" value="FBPtase"/>
    <property type="match status" value="1"/>
</dbReference>
<dbReference type="GO" id="GO:0006094">
    <property type="term" value="P:gluconeogenesis"/>
    <property type="evidence" value="ECO:0007669"/>
    <property type="project" value="UniProtKB-UniRule"/>
</dbReference>
<evidence type="ECO:0000256" key="7">
    <source>
        <dbReference type="ARBA" id="ARBA00022842"/>
    </source>
</evidence>
<evidence type="ECO:0000256" key="4">
    <source>
        <dbReference type="ARBA" id="ARBA00022490"/>
    </source>
</evidence>
<evidence type="ECO:0000256" key="5">
    <source>
        <dbReference type="ARBA" id="ARBA00022723"/>
    </source>
</evidence>
<evidence type="ECO:0000256" key="12">
    <source>
        <dbReference type="HAMAP-Rule" id="MF_01855"/>
    </source>
</evidence>
<name>A0A4U3KTL5_9BACT</name>
<gene>
    <name evidence="12" type="primary">fbp</name>
    <name evidence="16" type="ORF">FC093_21555</name>
</gene>
<dbReference type="HAMAP" id="MF_01855">
    <property type="entry name" value="FBPase_class1"/>
    <property type="match status" value="1"/>
</dbReference>
<dbReference type="Gene3D" id="3.30.540.10">
    <property type="entry name" value="Fructose-1,6-Bisphosphatase, subunit A, domain 1"/>
    <property type="match status" value="1"/>
</dbReference>
<dbReference type="EC" id="3.1.3.11" evidence="3 12"/>
<evidence type="ECO:0000259" key="15">
    <source>
        <dbReference type="Pfam" id="PF18913"/>
    </source>
</evidence>
<feature type="binding site" evidence="12">
    <location>
        <position position="118"/>
    </location>
    <ligand>
        <name>Mg(2+)</name>
        <dbReference type="ChEBI" id="CHEBI:18420"/>
        <label>1</label>
    </ligand>
</feature>
<dbReference type="Pfam" id="PF18913">
    <property type="entry name" value="FBPase_C"/>
    <property type="match status" value="1"/>
</dbReference>
<dbReference type="GO" id="GO:0006002">
    <property type="term" value="P:fructose 6-phosphate metabolic process"/>
    <property type="evidence" value="ECO:0007669"/>
    <property type="project" value="TreeGrafter"/>
</dbReference>
<feature type="binding site" evidence="12">
    <location>
        <begin position="119"/>
        <end position="122"/>
    </location>
    <ligand>
        <name>substrate</name>
    </ligand>
</feature>
<evidence type="ECO:0000256" key="6">
    <source>
        <dbReference type="ARBA" id="ARBA00022801"/>
    </source>
</evidence>
<organism evidence="16 17">
    <name type="scientific">Ilyomonas limi</name>
    <dbReference type="NCBI Taxonomy" id="2575867"/>
    <lineage>
        <taxon>Bacteria</taxon>
        <taxon>Pseudomonadati</taxon>
        <taxon>Bacteroidota</taxon>
        <taxon>Chitinophagia</taxon>
        <taxon>Chitinophagales</taxon>
        <taxon>Chitinophagaceae</taxon>
        <taxon>Ilyomonas</taxon>
    </lineage>
</organism>
<reference evidence="16 17" key="1">
    <citation type="submission" date="2019-05" db="EMBL/GenBank/DDBJ databases">
        <title>Panacibacter sp. strain 17mud1-8 Genome sequencing and assembly.</title>
        <authorList>
            <person name="Chhetri G."/>
        </authorList>
    </citation>
    <scope>NUCLEOTIDE SEQUENCE [LARGE SCALE GENOMIC DNA]</scope>
    <source>
        <strain evidence="16 17">17mud1-8</strain>
    </source>
</reference>
<dbReference type="PIRSF" id="PIRSF000904">
    <property type="entry name" value="FBPtase_SBPase"/>
    <property type="match status" value="1"/>
</dbReference>